<keyword evidence="2" id="KW-1185">Reference proteome</keyword>
<evidence type="ECO:0000313" key="1">
    <source>
        <dbReference type="EMBL" id="MEV4284045.1"/>
    </source>
</evidence>
<sequence length="138" mass="15059">MRSRTTSAQLEGLEFSKPVTEAEADRQRAALDRVLKHLAETVGMHAELITRIAIDCERQPESSAEKRRYPPALLVYGDAGRRVAAVSIGERSGSYLVELARMAAPAADIPRDWIAVVPAHLSDQATLVIAQHARCTGE</sequence>
<protein>
    <submittedName>
        <fullName evidence="1">Uncharacterized protein</fullName>
    </submittedName>
</protein>
<reference evidence="1 2" key="1">
    <citation type="submission" date="2024-06" db="EMBL/GenBank/DDBJ databases">
        <title>The Natural Products Discovery Center: Release of the First 8490 Sequenced Strains for Exploring Actinobacteria Biosynthetic Diversity.</title>
        <authorList>
            <person name="Kalkreuter E."/>
            <person name="Kautsar S.A."/>
            <person name="Yang D."/>
            <person name="Bader C.D."/>
            <person name="Teijaro C.N."/>
            <person name="Fluegel L."/>
            <person name="Davis C.M."/>
            <person name="Simpson J.R."/>
            <person name="Lauterbach L."/>
            <person name="Steele A.D."/>
            <person name="Gui C."/>
            <person name="Meng S."/>
            <person name="Li G."/>
            <person name="Viehrig K."/>
            <person name="Ye F."/>
            <person name="Su P."/>
            <person name="Kiefer A.F."/>
            <person name="Nichols A."/>
            <person name="Cepeda A.J."/>
            <person name="Yan W."/>
            <person name="Fan B."/>
            <person name="Jiang Y."/>
            <person name="Adhikari A."/>
            <person name="Zheng C.-J."/>
            <person name="Schuster L."/>
            <person name="Cowan T.M."/>
            <person name="Smanski M.J."/>
            <person name="Chevrette M.G."/>
            <person name="De Carvalho L.P.S."/>
            <person name="Shen B."/>
        </authorList>
    </citation>
    <scope>NUCLEOTIDE SEQUENCE [LARGE SCALE GENOMIC DNA]</scope>
    <source>
        <strain evidence="1 2">NPDC049574</strain>
    </source>
</reference>
<dbReference type="EMBL" id="JBFARM010000001">
    <property type="protein sequence ID" value="MEV4284045.1"/>
    <property type="molecule type" value="Genomic_DNA"/>
</dbReference>
<name>A0ABV3GV37_9ACTN</name>
<dbReference type="RefSeq" id="WP_364444158.1">
    <property type="nucleotide sequence ID" value="NZ_JBFARM010000001.1"/>
</dbReference>
<proteinExistence type="predicted"/>
<comment type="caution">
    <text evidence="1">The sequence shown here is derived from an EMBL/GenBank/DDBJ whole genome shotgun (WGS) entry which is preliminary data.</text>
</comment>
<organism evidence="1 2">
    <name type="scientific">Nonomuraea bangladeshensis</name>
    <dbReference type="NCBI Taxonomy" id="404385"/>
    <lineage>
        <taxon>Bacteria</taxon>
        <taxon>Bacillati</taxon>
        <taxon>Actinomycetota</taxon>
        <taxon>Actinomycetes</taxon>
        <taxon>Streptosporangiales</taxon>
        <taxon>Streptosporangiaceae</taxon>
        <taxon>Nonomuraea</taxon>
    </lineage>
</organism>
<dbReference type="Proteomes" id="UP001552427">
    <property type="component" value="Unassembled WGS sequence"/>
</dbReference>
<gene>
    <name evidence="1" type="ORF">AB0K40_00930</name>
</gene>
<evidence type="ECO:0000313" key="2">
    <source>
        <dbReference type="Proteomes" id="UP001552427"/>
    </source>
</evidence>
<accession>A0ABV3GV37</accession>